<accession>A0A420FHR2</accession>
<dbReference type="InterPro" id="IPR000792">
    <property type="entry name" value="Tscrpt_reg_LuxR_C"/>
</dbReference>
<dbReference type="Pfam" id="PF00196">
    <property type="entry name" value="GerE"/>
    <property type="match status" value="1"/>
</dbReference>
<dbReference type="InterPro" id="IPR016032">
    <property type="entry name" value="Sig_transdc_resp-reg_C-effctor"/>
</dbReference>
<dbReference type="SUPFAM" id="SSF52172">
    <property type="entry name" value="CheY-like"/>
    <property type="match status" value="1"/>
</dbReference>
<dbReference type="GO" id="GO:0006355">
    <property type="term" value="P:regulation of DNA-templated transcription"/>
    <property type="evidence" value="ECO:0007669"/>
    <property type="project" value="InterPro"/>
</dbReference>
<keyword evidence="1" id="KW-0238">DNA-binding</keyword>
<dbReference type="EMBL" id="MCAQ01000027">
    <property type="protein sequence ID" value="RKF32467.1"/>
    <property type="molecule type" value="Genomic_DNA"/>
</dbReference>
<name>A0A420FHR2_9SPHI</name>
<keyword evidence="2" id="KW-1185">Reference proteome</keyword>
<dbReference type="GO" id="GO:0000160">
    <property type="term" value="P:phosphorelay signal transduction system"/>
    <property type="evidence" value="ECO:0007669"/>
    <property type="project" value="InterPro"/>
</dbReference>
<dbReference type="PROSITE" id="PS50110">
    <property type="entry name" value="RESPONSE_REGULATORY"/>
    <property type="match status" value="1"/>
</dbReference>
<dbReference type="InterPro" id="IPR001789">
    <property type="entry name" value="Sig_transdc_resp-reg_receiver"/>
</dbReference>
<dbReference type="GO" id="GO:0003677">
    <property type="term" value="F:DNA binding"/>
    <property type="evidence" value="ECO:0007669"/>
    <property type="project" value="UniProtKB-KW"/>
</dbReference>
<comment type="caution">
    <text evidence="1">The sequence shown here is derived from an EMBL/GenBank/DDBJ whole genome shotgun (WGS) entry which is preliminary data.</text>
</comment>
<dbReference type="Pfam" id="PF00072">
    <property type="entry name" value="Response_reg"/>
    <property type="match status" value="1"/>
</dbReference>
<dbReference type="SMART" id="SM00448">
    <property type="entry name" value="REC"/>
    <property type="match status" value="1"/>
</dbReference>
<dbReference type="SMART" id="SM00421">
    <property type="entry name" value="HTH_LUXR"/>
    <property type="match status" value="1"/>
</dbReference>
<dbReference type="Gene3D" id="1.10.10.10">
    <property type="entry name" value="Winged helix-like DNA-binding domain superfamily/Winged helix DNA-binding domain"/>
    <property type="match status" value="1"/>
</dbReference>
<proteinExistence type="predicted"/>
<dbReference type="InterPro" id="IPR039420">
    <property type="entry name" value="WalR-like"/>
</dbReference>
<dbReference type="AlphaFoldDB" id="A0A420FHR2"/>
<gene>
    <name evidence="1" type="ORF">BCY89_14920</name>
</gene>
<evidence type="ECO:0000313" key="1">
    <source>
        <dbReference type="EMBL" id="RKF32467.1"/>
    </source>
</evidence>
<dbReference type="RefSeq" id="WP_120335734.1">
    <property type="nucleotide sequence ID" value="NZ_CP070350.1"/>
</dbReference>
<dbReference type="PANTHER" id="PTHR43214">
    <property type="entry name" value="TWO-COMPONENT RESPONSE REGULATOR"/>
    <property type="match status" value="1"/>
</dbReference>
<protein>
    <submittedName>
        <fullName evidence="1">DNA-binding response regulator</fullName>
    </submittedName>
</protein>
<reference evidence="1 2" key="1">
    <citation type="submission" date="2016-07" db="EMBL/GenBank/DDBJ databases">
        <title>Genome analysis of Sphingobacterium siyangense T12B17.</title>
        <authorList>
            <person name="Xu D."/>
            <person name="Su Y."/>
            <person name="Zheng S."/>
        </authorList>
    </citation>
    <scope>NUCLEOTIDE SEQUENCE [LARGE SCALE GENOMIC DNA]</scope>
    <source>
        <strain evidence="1 2">T12B17</strain>
    </source>
</reference>
<dbReference type="Gene3D" id="3.40.50.2300">
    <property type="match status" value="1"/>
</dbReference>
<evidence type="ECO:0000313" key="2">
    <source>
        <dbReference type="Proteomes" id="UP000286402"/>
    </source>
</evidence>
<dbReference type="SUPFAM" id="SSF46894">
    <property type="entry name" value="C-terminal effector domain of the bipartite response regulators"/>
    <property type="match status" value="1"/>
</dbReference>
<sequence length="203" mass="23587">MSLKVLIVEDEMIIARFIEYQLHSLYTGLELHIALTVDEVDQYMVQNSPDLILCDIQLNDRLDGIELMEKYAGTKLFSLIFITSYQSKSSIDRAAALNPENYIIKPLGENRLYAGTHMVIQRLQQQRDKNQAVEKLKTLTPAELNILKLIALRRTTKYIAETLFLSPYTIKNTRHRICRKLDLNEENNALLSWAIEHQHLLKF</sequence>
<organism evidence="1 2">
    <name type="scientific">Sphingobacterium siyangense</name>
    <dbReference type="NCBI Taxonomy" id="459529"/>
    <lineage>
        <taxon>Bacteria</taxon>
        <taxon>Pseudomonadati</taxon>
        <taxon>Bacteroidota</taxon>
        <taxon>Sphingobacteriia</taxon>
        <taxon>Sphingobacteriales</taxon>
        <taxon>Sphingobacteriaceae</taxon>
        <taxon>Sphingobacterium</taxon>
    </lineage>
</organism>
<dbReference type="InterPro" id="IPR011006">
    <property type="entry name" value="CheY-like_superfamily"/>
</dbReference>
<dbReference type="Proteomes" id="UP000286402">
    <property type="component" value="Unassembled WGS sequence"/>
</dbReference>
<dbReference type="InterPro" id="IPR036388">
    <property type="entry name" value="WH-like_DNA-bd_sf"/>
</dbReference>